<evidence type="ECO:0000313" key="2">
    <source>
        <dbReference type="Proteomes" id="UP000177579"/>
    </source>
</evidence>
<dbReference type="AlphaFoldDB" id="A0A1F5TP02"/>
<evidence type="ECO:0008006" key="3">
    <source>
        <dbReference type="Google" id="ProtNLM"/>
    </source>
</evidence>
<dbReference type="EMBL" id="MFGO01000026">
    <property type="protein sequence ID" value="OGF40534.1"/>
    <property type="molecule type" value="Genomic_DNA"/>
</dbReference>
<dbReference type="Gene3D" id="3.40.50.1110">
    <property type="entry name" value="SGNH hydrolase"/>
    <property type="match status" value="1"/>
</dbReference>
<dbReference type="Proteomes" id="UP000177579">
    <property type="component" value="Unassembled WGS sequence"/>
</dbReference>
<organism evidence="1 2">
    <name type="scientific">Candidatus Falkowbacteria bacterium RIFOXYD2_FULL_34_120</name>
    <dbReference type="NCBI Taxonomy" id="1798007"/>
    <lineage>
        <taxon>Bacteria</taxon>
        <taxon>Candidatus Falkowiibacteriota</taxon>
    </lineage>
</organism>
<proteinExistence type="predicted"/>
<evidence type="ECO:0000313" key="1">
    <source>
        <dbReference type="EMBL" id="OGF40534.1"/>
    </source>
</evidence>
<dbReference type="InterPro" id="IPR036514">
    <property type="entry name" value="SGNH_hydro_sf"/>
</dbReference>
<name>A0A1F5TP02_9BACT</name>
<accession>A0A1F5TP02</accession>
<sequence>MNKQLQKIENKLKQGDWYRIAFLGDSITSTEWVHPNWREVIEYVLKMELEIAMGEWELPWWKLRCLNAGYNGASTSELMKFVEKDVIPCKPNLAIFMDTYNDKYKNINPDEHAKNLDIILSKLTVGVGDVVFSNSIARFNEKANMENKKYIATAETVVKKYKNKIRVVDMYSAFSQLELDKFFTFKYTKDDIDAIAGIKVGDIDFGHPNSLGNAYVAKIMLKEIFGLDFNPDRYIDDSLAGKKYPGY</sequence>
<reference evidence="1 2" key="1">
    <citation type="journal article" date="2016" name="Nat. Commun.">
        <title>Thousands of microbial genomes shed light on interconnected biogeochemical processes in an aquifer system.</title>
        <authorList>
            <person name="Anantharaman K."/>
            <person name="Brown C.T."/>
            <person name="Hug L.A."/>
            <person name="Sharon I."/>
            <person name="Castelle C.J."/>
            <person name="Probst A.J."/>
            <person name="Thomas B.C."/>
            <person name="Singh A."/>
            <person name="Wilkins M.J."/>
            <person name="Karaoz U."/>
            <person name="Brodie E.L."/>
            <person name="Williams K.H."/>
            <person name="Hubbard S.S."/>
            <person name="Banfield J.F."/>
        </authorList>
    </citation>
    <scope>NUCLEOTIDE SEQUENCE [LARGE SCALE GENOMIC DNA]</scope>
</reference>
<dbReference type="SUPFAM" id="SSF52266">
    <property type="entry name" value="SGNH hydrolase"/>
    <property type="match status" value="1"/>
</dbReference>
<comment type="caution">
    <text evidence="1">The sequence shown here is derived from an EMBL/GenBank/DDBJ whole genome shotgun (WGS) entry which is preliminary data.</text>
</comment>
<protein>
    <recommendedName>
        <fullName evidence="3">SGNH hydrolase-type esterase domain-containing protein</fullName>
    </recommendedName>
</protein>
<gene>
    <name evidence="1" type="ORF">A2531_04475</name>
</gene>